<keyword evidence="1" id="KW-0472">Membrane</keyword>
<dbReference type="HOGENOM" id="CLU_948745_0_0_11"/>
<dbReference type="AlphaFoldDB" id="U5W5J6"/>
<proteinExistence type="predicted"/>
<dbReference type="RefSeq" id="WP_023363781.1">
    <property type="nucleotide sequence ID" value="NC_022657.1"/>
</dbReference>
<dbReference type="GO" id="GO:0004175">
    <property type="term" value="F:endopeptidase activity"/>
    <property type="evidence" value="ECO:0007669"/>
    <property type="project" value="UniProtKB-ARBA"/>
</dbReference>
<dbReference type="InterPro" id="IPR003675">
    <property type="entry name" value="Rce1/LyrA-like_dom"/>
</dbReference>
<feature type="transmembrane region" description="Helical" evidence="1">
    <location>
        <begin position="49"/>
        <end position="68"/>
    </location>
</feature>
<dbReference type="eggNOG" id="COG1266">
    <property type="taxonomic scope" value="Bacteria"/>
</dbReference>
<evidence type="ECO:0000313" key="3">
    <source>
        <dbReference type="EMBL" id="AGZ43191.1"/>
    </source>
</evidence>
<feature type="transmembrane region" description="Helical" evidence="1">
    <location>
        <begin position="253"/>
        <end position="272"/>
    </location>
</feature>
<organism evidence="3 4">
    <name type="scientific">Actinoplanes friuliensis DSM 7358</name>
    <dbReference type="NCBI Taxonomy" id="1246995"/>
    <lineage>
        <taxon>Bacteria</taxon>
        <taxon>Bacillati</taxon>
        <taxon>Actinomycetota</taxon>
        <taxon>Actinomycetes</taxon>
        <taxon>Micromonosporales</taxon>
        <taxon>Micromonosporaceae</taxon>
        <taxon>Actinoplanes</taxon>
    </lineage>
</organism>
<reference evidence="3 4" key="1">
    <citation type="journal article" date="2014" name="J. Biotechnol.">
        <title>Complete genome sequence of the actinobacterium Actinoplanes friuliensis HAG 010964, producer of the lipopeptide antibiotic friulimycin.</title>
        <authorList>
            <person name="Ruckert C."/>
            <person name="Szczepanowski R."/>
            <person name="Albersmeier A."/>
            <person name="Goesmann A."/>
            <person name="Fischer N."/>
            <person name="Steinkamper A."/>
            <person name="Puhler A."/>
            <person name="Biener R."/>
            <person name="Schwartz D."/>
            <person name="Kalinowski J."/>
        </authorList>
    </citation>
    <scope>NUCLEOTIDE SEQUENCE [LARGE SCALE GENOMIC DNA]</scope>
    <source>
        <strain evidence="3 4">DSM 7358</strain>
    </source>
</reference>
<keyword evidence="4" id="KW-1185">Reference proteome</keyword>
<dbReference type="OrthoDB" id="193898at2"/>
<evidence type="ECO:0000313" key="4">
    <source>
        <dbReference type="Proteomes" id="UP000017746"/>
    </source>
</evidence>
<protein>
    <submittedName>
        <fullName evidence="3">Abortive infection protein</fullName>
    </submittedName>
</protein>
<dbReference type="STRING" id="1246995.AFR_24625"/>
<feature type="transmembrane region" description="Helical" evidence="1">
    <location>
        <begin position="117"/>
        <end position="140"/>
    </location>
</feature>
<feature type="domain" description="CAAX prenyl protease 2/Lysostaphin resistance protein A-like" evidence="2">
    <location>
        <begin position="122"/>
        <end position="222"/>
    </location>
</feature>
<keyword evidence="1" id="KW-0812">Transmembrane</keyword>
<feature type="transmembrane region" description="Helical" evidence="1">
    <location>
        <begin position="89"/>
        <end position="111"/>
    </location>
</feature>
<name>U5W5J6_9ACTN</name>
<evidence type="ECO:0000259" key="2">
    <source>
        <dbReference type="Pfam" id="PF02517"/>
    </source>
</evidence>
<dbReference type="Proteomes" id="UP000017746">
    <property type="component" value="Chromosome"/>
</dbReference>
<dbReference type="KEGG" id="afs:AFR_24625"/>
<accession>U5W5J6</accession>
<gene>
    <name evidence="3" type="ORF">AFR_24625</name>
</gene>
<dbReference type="GO" id="GO:0080120">
    <property type="term" value="P:CAAX-box protein maturation"/>
    <property type="evidence" value="ECO:0007669"/>
    <property type="project" value="UniProtKB-ARBA"/>
</dbReference>
<keyword evidence="1" id="KW-1133">Transmembrane helix</keyword>
<dbReference type="Pfam" id="PF02517">
    <property type="entry name" value="Rce1-like"/>
    <property type="match status" value="1"/>
</dbReference>
<feature type="transmembrane region" description="Helical" evidence="1">
    <location>
        <begin position="20"/>
        <end position="43"/>
    </location>
</feature>
<dbReference type="EMBL" id="CP006272">
    <property type="protein sequence ID" value="AGZ43191.1"/>
    <property type="molecule type" value="Genomic_DNA"/>
</dbReference>
<feature type="transmembrane region" description="Helical" evidence="1">
    <location>
        <begin position="152"/>
        <end position="171"/>
    </location>
</feature>
<evidence type="ECO:0000256" key="1">
    <source>
        <dbReference type="SAM" id="Phobius"/>
    </source>
</evidence>
<sequence>MSVIRGTNGKVPAGWKVAGFLALCGASVTLAAVLVGMFAPPWASQDGQAWPVVALAALFILGSTRLCLRLEGRRSVSFRPRFTQLAVGLAGGVALVGLLAWGLMLAGVLYWQPNRGFSASLMLGGTAYFCCAVLVEELAFRGYALQRLAEGVGPRAAVALLAAAFGGYHLLSLGTNPSVKTGGADLLWTAAGPAIGAVVFGVAALRTGGIALPLGLHLGWNWTQWHFFTFPADDNPVGLWNPLVMPWYTEHPAAFRIGYAVAMTLALLLVLFTTRRSGARPLFPAGPSAVALP</sequence>
<dbReference type="PATRIC" id="fig|1246995.3.peg.4989"/>